<reference evidence="1" key="1">
    <citation type="journal article" date="2015" name="Nature">
        <title>Complex archaea that bridge the gap between prokaryotes and eukaryotes.</title>
        <authorList>
            <person name="Spang A."/>
            <person name="Saw J.H."/>
            <person name="Jorgensen S.L."/>
            <person name="Zaremba-Niedzwiedzka K."/>
            <person name="Martijn J."/>
            <person name="Lind A.E."/>
            <person name="van Eijk R."/>
            <person name="Schleper C."/>
            <person name="Guy L."/>
            <person name="Ettema T.J."/>
        </authorList>
    </citation>
    <scope>NUCLEOTIDE SEQUENCE</scope>
</reference>
<name>A0A0F9TW84_9ZZZZ</name>
<comment type="caution">
    <text evidence="1">The sequence shown here is derived from an EMBL/GenBank/DDBJ whole genome shotgun (WGS) entry which is preliminary data.</text>
</comment>
<proteinExistence type="predicted"/>
<accession>A0A0F9TW84</accession>
<dbReference type="AlphaFoldDB" id="A0A0F9TW84"/>
<protein>
    <submittedName>
        <fullName evidence="1">Uncharacterized protein</fullName>
    </submittedName>
</protein>
<sequence>MVKKGKFKLLSYVIEDYLIYYKSQGKYEKYVAFAILELKSFNPLISILIEFSKKNLIHYFAFQLETFEKNKKFLILNFQDSKREQIVKIFNIVKQRLIESDNQIQFLNKKLLKTKFISPNLVDIDSEVSIINKAESILITNDKDVKLLDFFKINLELVKNRNAFIYNFLTLVNNFKRSGYLIFNFKIGLDNDIKTSIYFVEVREKNERNSKILKKINKFFNFDLLERKNVETKDLFKFLWRLGISNEKFPLENFKILFNNKDQNITKDFLNYINKFEENLLHNETNYLRLSSNLFFIEQQFLFLILRKLDSDYIHKILEKYFPKYIIYITIFQENDYEQLLNIKTINQIENIKILHPNEILDLNSKVFKAIEI</sequence>
<evidence type="ECO:0000313" key="1">
    <source>
        <dbReference type="EMBL" id="KKN45633.1"/>
    </source>
</evidence>
<organism evidence="1">
    <name type="scientific">marine sediment metagenome</name>
    <dbReference type="NCBI Taxonomy" id="412755"/>
    <lineage>
        <taxon>unclassified sequences</taxon>
        <taxon>metagenomes</taxon>
        <taxon>ecological metagenomes</taxon>
    </lineage>
</organism>
<gene>
    <name evidence="1" type="ORF">LCGC14_0681090</name>
</gene>
<dbReference type="EMBL" id="LAZR01001376">
    <property type="protein sequence ID" value="KKN45633.1"/>
    <property type="molecule type" value="Genomic_DNA"/>
</dbReference>